<gene>
    <name evidence="2" type="ORF">MSPICULIGERA_LOCUS25822</name>
</gene>
<feature type="region of interest" description="Disordered" evidence="1">
    <location>
        <begin position="372"/>
        <end position="394"/>
    </location>
</feature>
<dbReference type="EMBL" id="CATQJA010002710">
    <property type="protein sequence ID" value="CAJ0587869.1"/>
    <property type="molecule type" value="Genomic_DNA"/>
</dbReference>
<comment type="caution">
    <text evidence="2">The sequence shown here is derived from an EMBL/GenBank/DDBJ whole genome shotgun (WGS) entry which is preliminary data.</text>
</comment>
<feature type="non-terminal residue" evidence="2">
    <location>
        <position position="462"/>
    </location>
</feature>
<organism evidence="2 3">
    <name type="scientific">Mesorhabditis spiculigera</name>
    <dbReference type="NCBI Taxonomy" id="96644"/>
    <lineage>
        <taxon>Eukaryota</taxon>
        <taxon>Metazoa</taxon>
        <taxon>Ecdysozoa</taxon>
        <taxon>Nematoda</taxon>
        <taxon>Chromadorea</taxon>
        <taxon>Rhabditida</taxon>
        <taxon>Rhabditina</taxon>
        <taxon>Rhabditomorpha</taxon>
        <taxon>Rhabditoidea</taxon>
        <taxon>Rhabditidae</taxon>
        <taxon>Mesorhabditinae</taxon>
        <taxon>Mesorhabditis</taxon>
    </lineage>
</organism>
<dbReference type="AlphaFoldDB" id="A0AA36DIP5"/>
<reference evidence="2" key="1">
    <citation type="submission" date="2023-06" db="EMBL/GenBank/DDBJ databases">
        <authorList>
            <person name="Delattre M."/>
        </authorList>
    </citation>
    <scope>NUCLEOTIDE SEQUENCE</scope>
    <source>
        <strain evidence="2">AF72</strain>
    </source>
</reference>
<protein>
    <submittedName>
        <fullName evidence="2">Uncharacterized protein</fullName>
    </submittedName>
</protein>
<evidence type="ECO:0000313" key="3">
    <source>
        <dbReference type="Proteomes" id="UP001177023"/>
    </source>
</evidence>
<feature type="region of interest" description="Disordered" evidence="1">
    <location>
        <begin position="325"/>
        <end position="358"/>
    </location>
</feature>
<name>A0AA36DIP5_9BILA</name>
<proteinExistence type="predicted"/>
<sequence>MLSGLLLPDRNNEPLIWAQFGGIYPIANGHQFGLHNLRYKWVHFMTRDSAAMNITPAPFIWEFTFRGEDFCMKSSLVLPTVEQQRLAGWTQTAVWSTIVGRVLIEEEVLDGLRNDPGFKPDYAYEGLLRWNPSCEEFQVLDGQELTHHPDQARRAEQLRLVPWNPDACRLELRRVRGVIVNRTPFGSFVACVEGTFLLSASAYRHGHHAPDMGVLIDCLVRPYANGKRIQGQVVEYEVLPLPGDMTLVWKLPQREAKYRAVVEVQPDRSFLHPVFGKIKDSFHRQRIWKAGERLDVEIGTQIGVVGLLVLSVVKTWAPLLPPPSFPKSAASSDKDHEVREAAEASGSPDDDARSDTPSYALCDISSDVTWDEADEAPSELRDEKSHEAPCDAPRAGTLSAQSKALIDSFCALSMKGSDDVGSRCPKSSELTDEYKKTATHLVDSENNVNWNAADYIDSTPGA</sequence>
<feature type="compositionally biased region" description="Basic and acidic residues" evidence="1">
    <location>
        <begin position="378"/>
        <end position="389"/>
    </location>
</feature>
<evidence type="ECO:0000313" key="2">
    <source>
        <dbReference type="EMBL" id="CAJ0587869.1"/>
    </source>
</evidence>
<accession>A0AA36DIP5</accession>
<keyword evidence="3" id="KW-1185">Reference proteome</keyword>
<feature type="compositionally biased region" description="Basic and acidic residues" evidence="1">
    <location>
        <begin position="332"/>
        <end position="342"/>
    </location>
</feature>
<dbReference type="Proteomes" id="UP001177023">
    <property type="component" value="Unassembled WGS sequence"/>
</dbReference>
<evidence type="ECO:0000256" key="1">
    <source>
        <dbReference type="SAM" id="MobiDB-lite"/>
    </source>
</evidence>